<keyword evidence="3" id="KW-1185">Reference proteome</keyword>
<dbReference type="AlphaFoldDB" id="A0AAV7RMY8"/>
<evidence type="ECO:0000256" key="1">
    <source>
        <dbReference type="SAM" id="Phobius"/>
    </source>
</evidence>
<keyword evidence="1" id="KW-0812">Transmembrane</keyword>
<feature type="transmembrane region" description="Helical" evidence="1">
    <location>
        <begin position="66"/>
        <end position="84"/>
    </location>
</feature>
<reference evidence="2" key="1">
    <citation type="journal article" date="2022" name="bioRxiv">
        <title>Sequencing and chromosome-scale assembly of the giantPleurodeles waltlgenome.</title>
        <authorList>
            <person name="Brown T."/>
            <person name="Elewa A."/>
            <person name="Iarovenko S."/>
            <person name="Subramanian E."/>
            <person name="Araus A.J."/>
            <person name="Petzold A."/>
            <person name="Susuki M."/>
            <person name="Suzuki K.-i.T."/>
            <person name="Hayashi T."/>
            <person name="Toyoda A."/>
            <person name="Oliveira C."/>
            <person name="Osipova E."/>
            <person name="Leigh N.D."/>
            <person name="Simon A."/>
            <person name="Yun M.H."/>
        </authorList>
    </citation>
    <scope>NUCLEOTIDE SEQUENCE</scope>
    <source>
        <strain evidence="2">20211129_DDA</strain>
        <tissue evidence="2">Liver</tissue>
    </source>
</reference>
<keyword evidence="1" id="KW-0472">Membrane</keyword>
<sequence>MERYEGFAKKLNIKLITAIINMALRGIGSEPPVSPVFEKCTQKVQAFASVAIVLKRKRTRRLTTAFYIRIQYDLCPTSMLLFGLDKALAYAPEGRNTCWLSLCLSVGLFLLYLNWKLCVV</sequence>
<evidence type="ECO:0000313" key="3">
    <source>
        <dbReference type="Proteomes" id="UP001066276"/>
    </source>
</evidence>
<protein>
    <submittedName>
        <fullName evidence="2">Uncharacterized protein</fullName>
    </submittedName>
</protein>
<name>A0AAV7RMY8_PLEWA</name>
<comment type="caution">
    <text evidence="2">The sequence shown here is derived from an EMBL/GenBank/DDBJ whole genome shotgun (WGS) entry which is preliminary data.</text>
</comment>
<organism evidence="2 3">
    <name type="scientific">Pleurodeles waltl</name>
    <name type="common">Iberian ribbed newt</name>
    <dbReference type="NCBI Taxonomy" id="8319"/>
    <lineage>
        <taxon>Eukaryota</taxon>
        <taxon>Metazoa</taxon>
        <taxon>Chordata</taxon>
        <taxon>Craniata</taxon>
        <taxon>Vertebrata</taxon>
        <taxon>Euteleostomi</taxon>
        <taxon>Amphibia</taxon>
        <taxon>Batrachia</taxon>
        <taxon>Caudata</taxon>
        <taxon>Salamandroidea</taxon>
        <taxon>Salamandridae</taxon>
        <taxon>Pleurodelinae</taxon>
        <taxon>Pleurodeles</taxon>
    </lineage>
</organism>
<gene>
    <name evidence="2" type="ORF">NDU88_005649</name>
</gene>
<proteinExistence type="predicted"/>
<feature type="transmembrane region" description="Helical" evidence="1">
    <location>
        <begin position="96"/>
        <end position="115"/>
    </location>
</feature>
<keyword evidence="1" id="KW-1133">Transmembrane helix</keyword>
<evidence type="ECO:0000313" key="2">
    <source>
        <dbReference type="EMBL" id="KAJ1152875.1"/>
    </source>
</evidence>
<dbReference type="Proteomes" id="UP001066276">
    <property type="component" value="Chromosome 5"/>
</dbReference>
<dbReference type="EMBL" id="JANPWB010000009">
    <property type="protein sequence ID" value="KAJ1152875.1"/>
    <property type="molecule type" value="Genomic_DNA"/>
</dbReference>
<accession>A0AAV7RMY8</accession>